<evidence type="ECO:0000313" key="3">
    <source>
        <dbReference type="Proteomes" id="UP000020825"/>
    </source>
</evidence>
<evidence type="ECO:0000256" key="1">
    <source>
        <dbReference type="SAM" id="MobiDB-lite"/>
    </source>
</evidence>
<proteinExistence type="predicted"/>
<evidence type="ECO:0000313" key="2">
    <source>
        <dbReference type="EMBL" id="EUA58901.1"/>
    </source>
</evidence>
<name>X8CSS4_MYCIT</name>
<feature type="region of interest" description="Disordered" evidence="1">
    <location>
        <begin position="47"/>
        <end position="67"/>
    </location>
</feature>
<dbReference type="AlphaFoldDB" id="X8CSS4"/>
<sequence length="67" mass="7252">MGMNSGNEPCPRGDALKKAAQRVAFFRRQGRGYFVFEVAALLMQRGQQAAGLGGKRDSDRAPILGAR</sequence>
<protein>
    <submittedName>
        <fullName evidence="2">Uncharacterized protein</fullName>
    </submittedName>
</protein>
<comment type="caution">
    <text evidence="2">The sequence shown here is derived from an EMBL/GenBank/DDBJ whole genome shotgun (WGS) entry which is preliminary data.</text>
</comment>
<accession>X8CSS4</accession>
<reference evidence="2 3" key="1">
    <citation type="submission" date="2013-12" db="EMBL/GenBank/DDBJ databases">
        <authorList>
            <person name="Zelazny A."/>
            <person name="Olivier K."/>
            <person name="Holland S."/>
            <person name="Lenaerts A."/>
            <person name="Ordway D."/>
            <person name="DeGroote M.A."/>
            <person name="Parker T."/>
            <person name="Sizemore C."/>
            <person name="Tallon L.J."/>
            <person name="Sadzewicz L.K."/>
            <person name="Sengamalay N."/>
            <person name="Fraser C.M."/>
            <person name="Hine E."/>
            <person name="Shefchek K.A."/>
            <person name="Das S.P."/>
            <person name="Tettelin H."/>
        </authorList>
    </citation>
    <scope>NUCLEOTIDE SEQUENCE [LARGE SCALE GENOMIC DNA]</scope>
    <source>
        <strain evidence="2 3">1956</strain>
    </source>
</reference>
<organism evidence="2 3">
    <name type="scientific">Mycobacterium intracellulare 1956</name>
    <dbReference type="NCBI Taxonomy" id="1299331"/>
    <lineage>
        <taxon>Bacteria</taxon>
        <taxon>Bacillati</taxon>
        <taxon>Actinomycetota</taxon>
        <taxon>Actinomycetes</taxon>
        <taxon>Mycobacteriales</taxon>
        <taxon>Mycobacteriaceae</taxon>
        <taxon>Mycobacterium</taxon>
        <taxon>Mycobacterium avium complex (MAC)</taxon>
    </lineage>
</organism>
<gene>
    <name evidence="2" type="ORF">I550_2046</name>
</gene>
<dbReference type="PATRIC" id="fig|1299331.3.peg.1987"/>
<dbReference type="EMBL" id="JAOG01000001">
    <property type="protein sequence ID" value="EUA58901.1"/>
    <property type="molecule type" value="Genomic_DNA"/>
</dbReference>
<dbReference type="Proteomes" id="UP000020825">
    <property type="component" value="Unassembled WGS sequence"/>
</dbReference>